<reference evidence="3" key="1">
    <citation type="journal article" date="2019" name="Int. J. Syst. Evol. Microbiol.">
        <title>The Global Catalogue of Microorganisms (GCM) 10K type strain sequencing project: providing services to taxonomists for standard genome sequencing and annotation.</title>
        <authorList>
            <consortium name="The Broad Institute Genomics Platform"/>
            <consortium name="The Broad Institute Genome Sequencing Center for Infectious Disease"/>
            <person name="Wu L."/>
            <person name="Ma J."/>
        </authorList>
    </citation>
    <scope>NUCLEOTIDE SEQUENCE [LARGE SCALE GENOMIC DNA]</scope>
    <source>
        <strain evidence="3">KCTC 32239</strain>
    </source>
</reference>
<dbReference type="Proteomes" id="UP000619761">
    <property type="component" value="Unassembled WGS sequence"/>
</dbReference>
<evidence type="ECO:0000313" key="3">
    <source>
        <dbReference type="Proteomes" id="UP000619761"/>
    </source>
</evidence>
<gene>
    <name evidence="2" type="ORF">GCM10011613_13990</name>
</gene>
<comment type="caution">
    <text evidence="2">The sequence shown here is derived from an EMBL/GenBank/DDBJ whole genome shotgun (WGS) entry which is preliminary data.</text>
</comment>
<protein>
    <recommendedName>
        <fullName evidence="1">Cupin type-2 domain-containing protein</fullName>
    </recommendedName>
</protein>
<keyword evidence="3" id="KW-1185">Reference proteome</keyword>
<accession>A0ABQ3B1M0</accession>
<organism evidence="2 3">
    <name type="scientific">Cellvibrio zantedeschiae</name>
    <dbReference type="NCBI Taxonomy" id="1237077"/>
    <lineage>
        <taxon>Bacteria</taxon>
        <taxon>Pseudomonadati</taxon>
        <taxon>Pseudomonadota</taxon>
        <taxon>Gammaproteobacteria</taxon>
        <taxon>Cellvibrionales</taxon>
        <taxon>Cellvibrionaceae</taxon>
        <taxon>Cellvibrio</taxon>
    </lineage>
</organism>
<dbReference type="Pfam" id="PF07883">
    <property type="entry name" value="Cupin_2"/>
    <property type="match status" value="1"/>
</dbReference>
<evidence type="ECO:0000259" key="1">
    <source>
        <dbReference type="Pfam" id="PF07883"/>
    </source>
</evidence>
<feature type="domain" description="Cupin type-2" evidence="1">
    <location>
        <begin position="96"/>
        <end position="143"/>
    </location>
</feature>
<dbReference type="InterPro" id="IPR013096">
    <property type="entry name" value="Cupin_2"/>
</dbReference>
<evidence type="ECO:0000313" key="2">
    <source>
        <dbReference type="EMBL" id="GGY70690.1"/>
    </source>
</evidence>
<dbReference type="Gene3D" id="2.60.120.10">
    <property type="entry name" value="Jelly Rolls"/>
    <property type="match status" value="1"/>
</dbReference>
<proteinExistence type="predicted"/>
<dbReference type="InterPro" id="IPR014710">
    <property type="entry name" value="RmlC-like_jellyroll"/>
</dbReference>
<name>A0ABQ3B1M0_9GAMM</name>
<dbReference type="CDD" id="cd02209">
    <property type="entry name" value="cupin_XRE_C"/>
    <property type="match status" value="1"/>
</dbReference>
<sequence length="147" mass="15915">MIEQGVNSPSINSLAKILGGIPMSVAQFFSCDLSLLSQQIFRAEDLRAKQRTVSSSINSQNIPLQNASTQTRFERLAYAVNSDTGEVPQYSAQAVSGYILSGSIELTLNTEVVILASGDAFSLGAMQPFRFRNISTTEECLILTCTL</sequence>
<dbReference type="EMBL" id="BMYZ01000001">
    <property type="protein sequence ID" value="GGY70690.1"/>
    <property type="molecule type" value="Genomic_DNA"/>
</dbReference>
<dbReference type="InterPro" id="IPR011051">
    <property type="entry name" value="RmlC_Cupin_sf"/>
</dbReference>
<dbReference type="SUPFAM" id="SSF51182">
    <property type="entry name" value="RmlC-like cupins"/>
    <property type="match status" value="1"/>
</dbReference>